<dbReference type="CDD" id="cd02522">
    <property type="entry name" value="GT_2_like_a"/>
    <property type="match status" value="1"/>
</dbReference>
<feature type="domain" description="Glycosyltransferase 2-like" evidence="6">
    <location>
        <begin position="7"/>
        <end position="107"/>
    </location>
</feature>
<keyword evidence="5" id="KW-0472">Membrane</keyword>
<comment type="subcellular location">
    <subcellularLocation>
        <location evidence="1">Cell membrane</location>
    </subcellularLocation>
</comment>
<dbReference type="InterPro" id="IPR001173">
    <property type="entry name" value="Glyco_trans_2-like"/>
</dbReference>
<protein>
    <recommendedName>
        <fullName evidence="6">Glycosyltransferase 2-like domain-containing protein</fullName>
    </recommendedName>
</protein>
<keyword evidence="4" id="KW-0808">Transferase</keyword>
<dbReference type="InterPro" id="IPR026461">
    <property type="entry name" value="Trfase_2_rSAM/seldom_assoc"/>
</dbReference>
<dbReference type="NCBIfam" id="TIGR04283">
    <property type="entry name" value="glyco_like_mftF"/>
    <property type="match status" value="1"/>
</dbReference>
<dbReference type="AlphaFoldDB" id="A0A3B0XH53"/>
<dbReference type="Pfam" id="PF00535">
    <property type="entry name" value="Glycos_transf_2"/>
    <property type="match status" value="1"/>
</dbReference>
<evidence type="ECO:0000256" key="1">
    <source>
        <dbReference type="ARBA" id="ARBA00004236"/>
    </source>
</evidence>
<dbReference type="EMBL" id="UOFH01000262">
    <property type="protein sequence ID" value="VAW63930.1"/>
    <property type="molecule type" value="Genomic_DNA"/>
</dbReference>
<dbReference type="InterPro" id="IPR029044">
    <property type="entry name" value="Nucleotide-diphossugar_trans"/>
</dbReference>
<dbReference type="GO" id="GO:0005886">
    <property type="term" value="C:plasma membrane"/>
    <property type="evidence" value="ECO:0007669"/>
    <property type="project" value="UniProtKB-SubCell"/>
</dbReference>
<evidence type="ECO:0000256" key="5">
    <source>
        <dbReference type="ARBA" id="ARBA00023136"/>
    </source>
</evidence>
<evidence type="ECO:0000256" key="3">
    <source>
        <dbReference type="ARBA" id="ARBA00022676"/>
    </source>
</evidence>
<dbReference type="PANTHER" id="PTHR43646:SF2">
    <property type="entry name" value="GLYCOSYLTRANSFERASE 2-LIKE DOMAIN-CONTAINING PROTEIN"/>
    <property type="match status" value="1"/>
</dbReference>
<dbReference type="GO" id="GO:0016757">
    <property type="term" value="F:glycosyltransferase activity"/>
    <property type="evidence" value="ECO:0007669"/>
    <property type="project" value="UniProtKB-KW"/>
</dbReference>
<accession>A0A3B0XH53</accession>
<keyword evidence="2" id="KW-1003">Cell membrane</keyword>
<sequence>MHSLRLSIVIPCLNEADNILNTLNALQPARKRGCEIILSDSGSIDKTIDIAKDIVDKIINSTAGRAIQMNNGAENSNGDIICFLHADTIAPANIDKIILSALDNSDKQWGFFKIKLNHTGFIFRIIEWFINTRSSLSKVATGDQGIFITKTTFNKLSGFANIVLMEDIELTKRLKKISDPIVIKQALLTSSRRWEKYGIVNTVFLMWQLRLRYFFGASPISLAKKYQTHNAKK</sequence>
<reference evidence="7" key="1">
    <citation type="submission" date="2018-06" db="EMBL/GenBank/DDBJ databases">
        <authorList>
            <person name="Zhirakovskaya E."/>
        </authorList>
    </citation>
    <scope>NUCLEOTIDE SEQUENCE</scope>
</reference>
<evidence type="ECO:0000256" key="2">
    <source>
        <dbReference type="ARBA" id="ARBA00022475"/>
    </source>
</evidence>
<proteinExistence type="predicted"/>
<name>A0A3B0XH53_9ZZZZ</name>
<evidence type="ECO:0000313" key="7">
    <source>
        <dbReference type="EMBL" id="VAW63930.1"/>
    </source>
</evidence>
<gene>
    <name evidence="7" type="ORF">MNBD_GAMMA08-537</name>
</gene>
<dbReference type="Gene3D" id="3.90.550.10">
    <property type="entry name" value="Spore Coat Polysaccharide Biosynthesis Protein SpsA, Chain A"/>
    <property type="match status" value="1"/>
</dbReference>
<organism evidence="7">
    <name type="scientific">hydrothermal vent metagenome</name>
    <dbReference type="NCBI Taxonomy" id="652676"/>
    <lineage>
        <taxon>unclassified sequences</taxon>
        <taxon>metagenomes</taxon>
        <taxon>ecological metagenomes</taxon>
    </lineage>
</organism>
<evidence type="ECO:0000256" key="4">
    <source>
        <dbReference type="ARBA" id="ARBA00022679"/>
    </source>
</evidence>
<dbReference type="SUPFAM" id="SSF53448">
    <property type="entry name" value="Nucleotide-diphospho-sugar transferases"/>
    <property type="match status" value="1"/>
</dbReference>
<evidence type="ECO:0000259" key="6">
    <source>
        <dbReference type="Pfam" id="PF00535"/>
    </source>
</evidence>
<keyword evidence="3" id="KW-0328">Glycosyltransferase</keyword>
<dbReference type="PANTHER" id="PTHR43646">
    <property type="entry name" value="GLYCOSYLTRANSFERASE"/>
    <property type="match status" value="1"/>
</dbReference>